<evidence type="ECO:0000256" key="1">
    <source>
        <dbReference type="SAM" id="Phobius"/>
    </source>
</evidence>
<keyword evidence="1" id="KW-1133">Transmembrane helix</keyword>
<comment type="caution">
    <text evidence="2">The sequence shown here is derived from an EMBL/GenBank/DDBJ whole genome shotgun (WGS) entry which is preliminary data.</text>
</comment>
<dbReference type="AlphaFoldDB" id="A0A7Y9UCH7"/>
<proteinExistence type="predicted"/>
<feature type="transmembrane region" description="Helical" evidence="1">
    <location>
        <begin position="116"/>
        <end position="139"/>
    </location>
</feature>
<dbReference type="RefSeq" id="WP_179634335.1">
    <property type="nucleotide sequence ID" value="NZ_JACCFH010000001.1"/>
</dbReference>
<feature type="transmembrane region" description="Helical" evidence="1">
    <location>
        <begin position="41"/>
        <end position="60"/>
    </location>
</feature>
<sequence>MAARGRLLLLVLAAIGTALGSHWLLTRAAQSAFAPLVQGLFLAQHAGVHAALALWFGATLRRGHQPLISQLAQRLHGHLTPAMAHYTRQVTLAWVLYFAAMTLVSLGLYFGGPLHAWSLLVNAITPVATLAMFVGEYALRYRLHPEFERVDFSAAVRAFRAHQADRGRRA</sequence>
<keyword evidence="1" id="KW-0472">Membrane</keyword>
<reference evidence="2 3" key="1">
    <citation type="submission" date="2020-07" db="EMBL/GenBank/DDBJ databases">
        <title>Genomic Encyclopedia of Archaeal and Bacterial Type Strains, Phase II (KMG-II): from individual species to whole genera.</title>
        <authorList>
            <person name="Goeker M."/>
        </authorList>
    </citation>
    <scope>NUCLEOTIDE SEQUENCE [LARGE SCALE GENOMIC DNA]</scope>
    <source>
        <strain evidence="2 3">DSM 21226</strain>
    </source>
</reference>
<keyword evidence="1" id="KW-0812">Transmembrane</keyword>
<protein>
    <submittedName>
        <fullName evidence="2">Putative membrane protein</fullName>
    </submittedName>
</protein>
<gene>
    <name evidence="2" type="ORF">BDD16_002570</name>
</gene>
<accession>A0A7Y9UCH7</accession>
<evidence type="ECO:0000313" key="3">
    <source>
        <dbReference type="Proteomes" id="UP000518288"/>
    </source>
</evidence>
<name>A0A7Y9UCH7_9BURK</name>
<keyword evidence="3" id="KW-1185">Reference proteome</keyword>
<organism evidence="2 3">
    <name type="scientific">Sphaerotilus montanus</name>
    <dbReference type="NCBI Taxonomy" id="522889"/>
    <lineage>
        <taxon>Bacteria</taxon>
        <taxon>Pseudomonadati</taxon>
        <taxon>Pseudomonadota</taxon>
        <taxon>Betaproteobacteria</taxon>
        <taxon>Burkholderiales</taxon>
        <taxon>Sphaerotilaceae</taxon>
        <taxon>Sphaerotilus</taxon>
    </lineage>
</organism>
<dbReference type="Proteomes" id="UP000518288">
    <property type="component" value="Unassembled WGS sequence"/>
</dbReference>
<dbReference type="EMBL" id="JACCFH010000001">
    <property type="protein sequence ID" value="NYG33584.1"/>
    <property type="molecule type" value="Genomic_DNA"/>
</dbReference>
<feature type="transmembrane region" description="Helical" evidence="1">
    <location>
        <begin position="92"/>
        <end position="110"/>
    </location>
</feature>
<evidence type="ECO:0000313" key="2">
    <source>
        <dbReference type="EMBL" id="NYG33584.1"/>
    </source>
</evidence>